<dbReference type="InterPro" id="IPR027843">
    <property type="entry name" value="DUF4440"/>
</dbReference>
<organism evidence="2 3">
    <name type="scientific">Maritalea porphyrae</name>
    <dbReference type="NCBI Taxonomy" id="880732"/>
    <lineage>
        <taxon>Bacteria</taxon>
        <taxon>Pseudomonadati</taxon>
        <taxon>Pseudomonadota</taxon>
        <taxon>Alphaproteobacteria</taxon>
        <taxon>Hyphomicrobiales</taxon>
        <taxon>Devosiaceae</taxon>
        <taxon>Maritalea</taxon>
    </lineage>
</organism>
<dbReference type="EMBL" id="BSNI01000001">
    <property type="protein sequence ID" value="GLQ16400.1"/>
    <property type="molecule type" value="Genomic_DNA"/>
</dbReference>
<dbReference type="Proteomes" id="UP001161405">
    <property type="component" value="Unassembled WGS sequence"/>
</dbReference>
<evidence type="ECO:0000313" key="3">
    <source>
        <dbReference type="Proteomes" id="UP001161405"/>
    </source>
</evidence>
<gene>
    <name evidence="2" type="ORF">GCM10007879_06490</name>
</gene>
<reference evidence="2" key="2">
    <citation type="submission" date="2023-01" db="EMBL/GenBank/DDBJ databases">
        <title>Draft genome sequence of Maritalea porphyrae strain NBRC 107169.</title>
        <authorList>
            <person name="Sun Q."/>
            <person name="Mori K."/>
        </authorList>
    </citation>
    <scope>NUCLEOTIDE SEQUENCE</scope>
    <source>
        <strain evidence="2">NBRC 107169</strain>
    </source>
</reference>
<evidence type="ECO:0000259" key="1">
    <source>
        <dbReference type="Pfam" id="PF14534"/>
    </source>
</evidence>
<dbReference type="Pfam" id="PF14534">
    <property type="entry name" value="DUF4440"/>
    <property type="match status" value="1"/>
</dbReference>
<keyword evidence="3" id="KW-1185">Reference proteome</keyword>
<dbReference type="InterPro" id="IPR032710">
    <property type="entry name" value="NTF2-like_dom_sf"/>
</dbReference>
<dbReference type="RefSeq" id="WP_284361993.1">
    <property type="nucleotide sequence ID" value="NZ_BSNI01000001.1"/>
</dbReference>
<sequence length="122" mass="14116">MSMKIHQTLLDLERAILAPNNRANTDFLMNILTPDFLEIGASGTRYTRANIIEHLRDKPGFDGPRSVENFFAKPLSEDTWIVNYRIPETTTQRTSIWQKRGGEWKMRFHQGTVEQKSKGLSH</sequence>
<dbReference type="SUPFAM" id="SSF54427">
    <property type="entry name" value="NTF2-like"/>
    <property type="match status" value="1"/>
</dbReference>
<comment type="caution">
    <text evidence="2">The sequence shown here is derived from an EMBL/GenBank/DDBJ whole genome shotgun (WGS) entry which is preliminary data.</text>
</comment>
<evidence type="ECO:0000313" key="2">
    <source>
        <dbReference type="EMBL" id="GLQ16400.1"/>
    </source>
</evidence>
<proteinExistence type="predicted"/>
<accession>A0ABQ5UQ10</accession>
<reference evidence="2" key="1">
    <citation type="journal article" date="2014" name="Int. J. Syst. Evol. Microbiol.">
        <title>Complete genome of a new Firmicutes species belonging to the dominant human colonic microbiota ('Ruminococcus bicirculans') reveals two chromosomes and a selective capacity to utilize plant glucans.</title>
        <authorList>
            <consortium name="NISC Comparative Sequencing Program"/>
            <person name="Wegmann U."/>
            <person name="Louis P."/>
            <person name="Goesmann A."/>
            <person name="Henrissat B."/>
            <person name="Duncan S.H."/>
            <person name="Flint H.J."/>
        </authorList>
    </citation>
    <scope>NUCLEOTIDE SEQUENCE</scope>
    <source>
        <strain evidence="2">NBRC 107169</strain>
    </source>
</reference>
<dbReference type="Gene3D" id="3.10.450.50">
    <property type="match status" value="1"/>
</dbReference>
<protein>
    <recommendedName>
        <fullName evidence="1">DUF4440 domain-containing protein</fullName>
    </recommendedName>
</protein>
<feature type="domain" description="DUF4440" evidence="1">
    <location>
        <begin position="9"/>
        <end position="106"/>
    </location>
</feature>
<name>A0ABQ5UQ10_9HYPH</name>